<evidence type="ECO:0000313" key="2">
    <source>
        <dbReference type="Proteomes" id="UP001150581"/>
    </source>
</evidence>
<sequence>MSHSITSARYAHAEGYTAVAFNKSGQFLCTGGSDSLVRVFKTGKNERDQEAITMEQHSDSVLSLAVSRGKIITGDDEGLVLSFDTGSSDMLSEQGSSLSVQPSGTVLRSTLPARDISISNSERQVAIATDDENVRVVSLLDTSLLHTLVGHRGSVISVAYSPDAAFLASSGCDGTARVWDMRDGEPTCVQIIAKVSYVCEPGNSMEQYKVRWSPDGRMFAIPGADNSIKLVERNTWEPSVSLGGKHTKMITSVSWSSNSRYLASVGLDCQVVVWDVSARKSISTFKSTSTLCQVDWNPRANMLAFTDSTGALRFWDDVVPIKQGHAPPFDTLPLETSSLHRDYRQAGTAHAATNDLMSDLFNDAADIENMVRDFGMSDSGNAMTGGGGGADDDNDNDDDDIMDGGEATGDGLDDFVVDDDGAGYAERQEPRWMAVGDPTTHCFQPGSTPWIGDRRYLAFNMVGSVVSIAQDDAHNTIEVEFYDKSVHRDFHFSDSFKFSMAALSESGCLLATTSRELANDQSLRGALDADEASVISYRGLASWSSNSDWMFRMPAKEHPRCIATSAHGAAVITSLGMLRLFTCGGVQRHIESLPNRVVTCTAHGDMLLIVMEALGTIKSSTGSRRLEYEYVLMSMDGQSRLAAGFCPVAPASEIVWAGFSEEGHPATGDSKGMVRVLHKYWAATDACWVPVLDSRKVSLDRGRREAYWPVALSAKQLIAVTCKGKSRFPPFPKPILDEIDVEIPLLQSDSHTAQQEAKYLSTSVFYEQQCGEAERTGSEYPGGKASQARDALEQDKLLLRLVQLASKSDKTQRAIDLALLIRLETSFDAAIKIAVHQKQSLLAERLMRLKESKFSSNADDDDEAEEEEDVDMESDGQQGFRSSTA</sequence>
<feature type="non-terminal residue" evidence="1">
    <location>
        <position position="885"/>
    </location>
</feature>
<proteinExistence type="predicted"/>
<comment type="caution">
    <text evidence="1">The sequence shown here is derived from an EMBL/GenBank/DDBJ whole genome shotgun (WGS) entry which is preliminary data.</text>
</comment>
<dbReference type="Proteomes" id="UP001150581">
    <property type="component" value="Unassembled WGS sequence"/>
</dbReference>
<accession>A0ACC1ITL3</accession>
<gene>
    <name evidence="1" type="primary">mcl1</name>
    <name evidence="1" type="ORF">LPJ66_001302</name>
</gene>
<evidence type="ECO:0000313" key="1">
    <source>
        <dbReference type="EMBL" id="KAJ1900707.1"/>
    </source>
</evidence>
<name>A0ACC1ITL3_9FUNG</name>
<keyword evidence="2" id="KW-1185">Reference proteome</keyword>
<dbReference type="EMBL" id="JANBPG010000065">
    <property type="protein sequence ID" value="KAJ1900707.1"/>
    <property type="molecule type" value="Genomic_DNA"/>
</dbReference>
<reference evidence="1" key="1">
    <citation type="submission" date="2022-07" db="EMBL/GenBank/DDBJ databases">
        <title>Phylogenomic reconstructions and comparative analyses of Kickxellomycotina fungi.</title>
        <authorList>
            <person name="Reynolds N.K."/>
            <person name="Stajich J.E."/>
            <person name="Barry K."/>
            <person name="Grigoriev I.V."/>
            <person name="Crous P."/>
            <person name="Smith M.E."/>
        </authorList>
    </citation>
    <scope>NUCLEOTIDE SEQUENCE</scope>
    <source>
        <strain evidence="1">Benny 63K</strain>
    </source>
</reference>
<organism evidence="1 2">
    <name type="scientific">Kickxella alabastrina</name>
    <dbReference type="NCBI Taxonomy" id="61397"/>
    <lineage>
        <taxon>Eukaryota</taxon>
        <taxon>Fungi</taxon>
        <taxon>Fungi incertae sedis</taxon>
        <taxon>Zoopagomycota</taxon>
        <taxon>Kickxellomycotina</taxon>
        <taxon>Kickxellomycetes</taxon>
        <taxon>Kickxellales</taxon>
        <taxon>Kickxellaceae</taxon>
        <taxon>Kickxella</taxon>
    </lineage>
</organism>
<protein>
    <submittedName>
        <fullName evidence="1">DNA polymerase alpha accessory factor Mcl1</fullName>
    </submittedName>
</protein>